<dbReference type="InterPro" id="IPR015421">
    <property type="entry name" value="PyrdxlP-dep_Trfase_major"/>
</dbReference>
<keyword evidence="16" id="KW-1185">Reference proteome</keyword>
<dbReference type="InterPro" id="IPR050087">
    <property type="entry name" value="AON_synthase_class-II"/>
</dbReference>
<feature type="domain" description="Aminotransferase class I/classII large" evidence="14">
    <location>
        <begin position="31"/>
        <end position="370"/>
    </location>
</feature>
<evidence type="ECO:0000256" key="3">
    <source>
        <dbReference type="ARBA" id="ARBA00010008"/>
    </source>
</evidence>
<dbReference type="Gene3D" id="3.40.640.10">
    <property type="entry name" value="Type I PLP-dependent aspartate aminotransferase-like (Major domain)"/>
    <property type="match status" value="1"/>
</dbReference>
<evidence type="ECO:0000256" key="4">
    <source>
        <dbReference type="ARBA" id="ARBA00011738"/>
    </source>
</evidence>
<evidence type="ECO:0000256" key="13">
    <source>
        <dbReference type="SAM" id="MobiDB-lite"/>
    </source>
</evidence>
<feature type="region of interest" description="Disordered" evidence="13">
    <location>
        <begin position="1"/>
        <end position="24"/>
    </location>
</feature>
<evidence type="ECO:0000256" key="9">
    <source>
        <dbReference type="ARBA" id="ARBA00032610"/>
    </source>
</evidence>
<dbReference type="EC" id="2.3.1.47" evidence="5"/>
<feature type="non-terminal residue" evidence="15">
    <location>
        <position position="1"/>
    </location>
</feature>
<dbReference type="InterPro" id="IPR015422">
    <property type="entry name" value="PyrdxlP-dep_Trfase_small"/>
</dbReference>
<organism evidence="15 16">
    <name type="scientific">Halorubrum pallidum</name>
    <dbReference type="NCBI Taxonomy" id="1526114"/>
    <lineage>
        <taxon>Archaea</taxon>
        <taxon>Methanobacteriati</taxon>
        <taxon>Methanobacteriota</taxon>
        <taxon>Stenosarchaea group</taxon>
        <taxon>Halobacteria</taxon>
        <taxon>Halobacteriales</taxon>
        <taxon>Haloferacaceae</taxon>
        <taxon>Halorubrum</taxon>
    </lineage>
</organism>
<dbReference type="InterPro" id="IPR015424">
    <property type="entry name" value="PyrdxlP-dep_Trfase"/>
</dbReference>
<dbReference type="InterPro" id="IPR004839">
    <property type="entry name" value="Aminotransferase_I/II_large"/>
</dbReference>
<evidence type="ECO:0000313" key="15">
    <source>
        <dbReference type="EMBL" id="MFC6770501.1"/>
    </source>
</evidence>
<dbReference type="PANTHER" id="PTHR13693:SF100">
    <property type="entry name" value="8-AMINO-7-OXONONANOATE SYNTHASE"/>
    <property type="match status" value="1"/>
</dbReference>
<evidence type="ECO:0000256" key="5">
    <source>
        <dbReference type="ARBA" id="ARBA00013187"/>
    </source>
</evidence>
<evidence type="ECO:0000259" key="14">
    <source>
        <dbReference type="Pfam" id="PF00155"/>
    </source>
</evidence>
<dbReference type="SUPFAM" id="SSF53383">
    <property type="entry name" value="PLP-dependent transferases"/>
    <property type="match status" value="1"/>
</dbReference>
<comment type="cofactor">
    <cofactor evidence="1 12">
        <name>pyridoxal 5'-phosphate</name>
        <dbReference type="ChEBI" id="CHEBI:597326"/>
    </cofactor>
</comment>
<proteinExistence type="inferred from homology"/>
<comment type="caution">
    <text evidence="15">The sequence shown here is derived from an EMBL/GenBank/DDBJ whole genome shotgun (WGS) entry which is preliminary data.</text>
</comment>
<reference evidence="15 16" key="1">
    <citation type="journal article" date="2019" name="Int. J. Syst. Evol. Microbiol.">
        <title>The Global Catalogue of Microorganisms (GCM) 10K type strain sequencing project: providing services to taxonomists for standard genome sequencing and annotation.</title>
        <authorList>
            <consortium name="The Broad Institute Genomics Platform"/>
            <consortium name="The Broad Institute Genome Sequencing Center for Infectious Disease"/>
            <person name="Wu L."/>
            <person name="Ma J."/>
        </authorList>
    </citation>
    <scope>NUCLEOTIDE SEQUENCE [LARGE SCALE GENOMIC DNA]</scope>
    <source>
        <strain evidence="15 16">PJ61</strain>
    </source>
</reference>
<evidence type="ECO:0000256" key="2">
    <source>
        <dbReference type="ARBA" id="ARBA00004746"/>
    </source>
</evidence>
<dbReference type="EMBL" id="JBHSWT010000069">
    <property type="protein sequence ID" value="MFC6770501.1"/>
    <property type="molecule type" value="Genomic_DNA"/>
</dbReference>
<dbReference type="Pfam" id="PF00155">
    <property type="entry name" value="Aminotran_1_2"/>
    <property type="match status" value="1"/>
</dbReference>
<dbReference type="InterPro" id="IPR001917">
    <property type="entry name" value="Aminotrans_II_pyridoxalP_BS"/>
</dbReference>
<protein>
    <recommendedName>
        <fullName evidence="5">8-amino-7-oxononanoate synthase</fullName>
        <ecNumber evidence="5">2.3.1.47</ecNumber>
    </recommendedName>
    <alternativeName>
        <fullName evidence="9">7-keto-8-amino-pelargonic acid synthase</fullName>
    </alternativeName>
    <alternativeName>
        <fullName evidence="10">8-amino-7-ketopelargonate synthase</fullName>
    </alternativeName>
</protein>
<evidence type="ECO:0000256" key="6">
    <source>
        <dbReference type="ARBA" id="ARBA00022679"/>
    </source>
</evidence>
<comment type="catalytic activity">
    <reaction evidence="11">
        <text>6-carboxyhexanoyl-[ACP] + L-alanine + H(+) = (8S)-8-amino-7-oxononanoate + holo-[ACP] + CO2</text>
        <dbReference type="Rhea" id="RHEA:42288"/>
        <dbReference type="Rhea" id="RHEA-COMP:9685"/>
        <dbReference type="Rhea" id="RHEA-COMP:9955"/>
        <dbReference type="ChEBI" id="CHEBI:15378"/>
        <dbReference type="ChEBI" id="CHEBI:16526"/>
        <dbReference type="ChEBI" id="CHEBI:57972"/>
        <dbReference type="ChEBI" id="CHEBI:64479"/>
        <dbReference type="ChEBI" id="CHEBI:78846"/>
        <dbReference type="ChEBI" id="CHEBI:149468"/>
        <dbReference type="EC" id="2.3.1.47"/>
    </reaction>
</comment>
<dbReference type="GO" id="GO:0009102">
    <property type="term" value="P:biotin biosynthetic process"/>
    <property type="evidence" value="ECO:0007669"/>
    <property type="project" value="UniProtKB-KW"/>
</dbReference>
<gene>
    <name evidence="15" type="ORF">ACFQDD_03005</name>
</gene>
<dbReference type="PROSITE" id="PS00599">
    <property type="entry name" value="AA_TRANSFER_CLASS_2"/>
    <property type="match status" value="1"/>
</dbReference>
<dbReference type="GO" id="GO:0008483">
    <property type="term" value="F:transaminase activity"/>
    <property type="evidence" value="ECO:0007669"/>
    <property type="project" value="UniProtKB-KW"/>
</dbReference>
<keyword evidence="6" id="KW-0808">Transferase</keyword>
<comment type="pathway">
    <text evidence="2">Cofactor biosynthesis; biotin biosynthesis.</text>
</comment>
<evidence type="ECO:0000256" key="10">
    <source>
        <dbReference type="ARBA" id="ARBA00033381"/>
    </source>
</evidence>
<evidence type="ECO:0000256" key="12">
    <source>
        <dbReference type="RuleBase" id="RU003693"/>
    </source>
</evidence>
<evidence type="ECO:0000256" key="7">
    <source>
        <dbReference type="ARBA" id="ARBA00022756"/>
    </source>
</evidence>
<comment type="subunit">
    <text evidence="4">Homodimer.</text>
</comment>
<keyword evidence="7" id="KW-0093">Biotin biosynthesis</keyword>
<dbReference type="GO" id="GO:0008710">
    <property type="term" value="F:8-amino-7-oxononanoate synthase activity"/>
    <property type="evidence" value="ECO:0007669"/>
    <property type="project" value="UniProtKB-EC"/>
</dbReference>
<accession>A0ABD5T4K4</accession>
<evidence type="ECO:0000256" key="1">
    <source>
        <dbReference type="ARBA" id="ARBA00001933"/>
    </source>
</evidence>
<dbReference type="Proteomes" id="UP001596274">
    <property type="component" value="Unassembled WGS sequence"/>
</dbReference>
<dbReference type="PANTHER" id="PTHR13693">
    <property type="entry name" value="CLASS II AMINOTRANSFERASE/8-AMINO-7-OXONONANOATE SYNTHASE"/>
    <property type="match status" value="1"/>
</dbReference>
<dbReference type="AlphaFoldDB" id="A0ABD5T4K4"/>
<dbReference type="CDD" id="cd06454">
    <property type="entry name" value="KBL_like"/>
    <property type="match status" value="1"/>
</dbReference>
<evidence type="ECO:0000256" key="11">
    <source>
        <dbReference type="ARBA" id="ARBA00047715"/>
    </source>
</evidence>
<evidence type="ECO:0000256" key="8">
    <source>
        <dbReference type="ARBA" id="ARBA00022898"/>
    </source>
</evidence>
<sequence>RRNLTPAERVAARTRVAPDPKGGVPDFDSREQLVFAANDYLGLAANERVQAAAADASRQTGTGAGASRLVTGDTRTHRALEREIAETKETARALVFSSGYATNLGVLSALAPDLVFSDELNHASIIDGCRLADTETQVYDHCDPNDLRAMLDRRAHEATGDESWLVVTDSVFSMDGDVAPLEELCAAAEEYGAWLMVDEAHATGLYEAGGGIVQREGLADRVHVQMGTLSKALASQGGYVAGSEMLIEHLLNTARSFIFSTGLTPPAAAAAHKAFQIARDGDWPARLWANVERLRDGLEELGYEVWGETQILPVVVGERETTMTLAERLRERNIIAPGIRPPTVSEGTSRIRVAPMATHTDEEIDRCLAAFRDAGRALDLL</sequence>
<name>A0ABD5T4K4_9EURY</name>
<keyword evidence="8 12" id="KW-0663">Pyridoxal phosphate</keyword>
<dbReference type="Gene3D" id="3.90.1150.10">
    <property type="entry name" value="Aspartate Aminotransferase, domain 1"/>
    <property type="match status" value="1"/>
</dbReference>
<comment type="similarity">
    <text evidence="3">Belongs to the class-II pyridoxal-phosphate-dependent aminotransferase family. BioF subfamily.</text>
</comment>
<evidence type="ECO:0000313" key="16">
    <source>
        <dbReference type="Proteomes" id="UP001596274"/>
    </source>
</evidence>
<keyword evidence="15" id="KW-0032">Aminotransferase</keyword>